<comment type="caution">
    <text evidence="1">The sequence shown here is derived from an EMBL/GenBank/DDBJ whole genome shotgun (WGS) entry which is preliminary data.</text>
</comment>
<accession>A0AAE0IZQ0</accession>
<organism evidence="1 2">
    <name type="scientific">Cercophora scortea</name>
    <dbReference type="NCBI Taxonomy" id="314031"/>
    <lineage>
        <taxon>Eukaryota</taxon>
        <taxon>Fungi</taxon>
        <taxon>Dikarya</taxon>
        <taxon>Ascomycota</taxon>
        <taxon>Pezizomycotina</taxon>
        <taxon>Sordariomycetes</taxon>
        <taxon>Sordariomycetidae</taxon>
        <taxon>Sordariales</taxon>
        <taxon>Lasiosphaeriaceae</taxon>
        <taxon>Cercophora</taxon>
    </lineage>
</organism>
<name>A0AAE0IZQ0_9PEZI</name>
<dbReference type="Proteomes" id="UP001286456">
    <property type="component" value="Unassembled WGS sequence"/>
</dbReference>
<sequence>MLVEIRHTRKYGGARYTSAHVLKGRETTTVSRVRGELHLTARKQKDSATATALGRANVLLSPGRGGGWRRSTYAQKRSQQGWLFERGGRREKPLVRQSLCKDRLAFKRDVLSSDSGELVCYRHRGLFEWEARWEMCVRAVRMCCVVVVSGLGLGEGCCCHGRQNTPSLLLGAKSLWWPEFAGIASIWAEQCRRRADGCAGDFSPCWKSSSFRRRASTLCCGQKIGGKKIEVDGRGDFWRRRLTKPGRDMEIRAKRAGPRAAQDWNRWMDGWWPWWVVGGGQWALVARGKVPTTVWFCPKNCIQGLGRVLVVGQLGWLDWPRSAWLGAQRKPTSPLSSTVLLQRPPQLPTVRDPEVDSRLLPFASCGAAPSFVYTSGPDTDSVNRPRETEPGNRCAFLLQNPMRLLMLFACFRYLLLSNVPHPALPSGRFVEAMSMSIEGL</sequence>
<gene>
    <name evidence="1" type="ORF">B0T19DRAFT_142945</name>
</gene>
<dbReference type="AlphaFoldDB" id="A0AAE0IZQ0"/>
<dbReference type="EMBL" id="JAUEPO010000002">
    <property type="protein sequence ID" value="KAK3333975.1"/>
    <property type="molecule type" value="Genomic_DNA"/>
</dbReference>
<reference evidence="1" key="2">
    <citation type="submission" date="2023-06" db="EMBL/GenBank/DDBJ databases">
        <authorList>
            <consortium name="Lawrence Berkeley National Laboratory"/>
            <person name="Haridas S."/>
            <person name="Hensen N."/>
            <person name="Bonometti L."/>
            <person name="Westerberg I."/>
            <person name="Brannstrom I.O."/>
            <person name="Guillou S."/>
            <person name="Cros-Aarteil S."/>
            <person name="Calhoun S."/>
            <person name="Kuo A."/>
            <person name="Mondo S."/>
            <person name="Pangilinan J."/>
            <person name="Riley R."/>
            <person name="Labutti K."/>
            <person name="Andreopoulos B."/>
            <person name="Lipzen A."/>
            <person name="Chen C."/>
            <person name="Yanf M."/>
            <person name="Daum C."/>
            <person name="Ng V."/>
            <person name="Clum A."/>
            <person name="Steindorff A."/>
            <person name="Ohm R."/>
            <person name="Martin F."/>
            <person name="Silar P."/>
            <person name="Natvig D."/>
            <person name="Lalanne C."/>
            <person name="Gautier V."/>
            <person name="Ament-Velasquez S.L."/>
            <person name="Kruys A."/>
            <person name="Hutchinson M.I."/>
            <person name="Powell A.J."/>
            <person name="Barry K."/>
            <person name="Miller A.N."/>
            <person name="Grigoriev I.V."/>
            <person name="Debuchy R."/>
            <person name="Gladieux P."/>
            <person name="Thoren M.H."/>
            <person name="Johannesson H."/>
        </authorList>
    </citation>
    <scope>NUCLEOTIDE SEQUENCE</scope>
    <source>
        <strain evidence="1">SMH4131-1</strain>
    </source>
</reference>
<evidence type="ECO:0000313" key="2">
    <source>
        <dbReference type="Proteomes" id="UP001286456"/>
    </source>
</evidence>
<reference evidence="1" key="1">
    <citation type="journal article" date="2023" name="Mol. Phylogenet. Evol.">
        <title>Genome-scale phylogeny and comparative genomics of the fungal order Sordariales.</title>
        <authorList>
            <person name="Hensen N."/>
            <person name="Bonometti L."/>
            <person name="Westerberg I."/>
            <person name="Brannstrom I.O."/>
            <person name="Guillou S."/>
            <person name="Cros-Aarteil S."/>
            <person name="Calhoun S."/>
            <person name="Haridas S."/>
            <person name="Kuo A."/>
            <person name="Mondo S."/>
            <person name="Pangilinan J."/>
            <person name="Riley R."/>
            <person name="LaButti K."/>
            <person name="Andreopoulos B."/>
            <person name="Lipzen A."/>
            <person name="Chen C."/>
            <person name="Yan M."/>
            <person name="Daum C."/>
            <person name="Ng V."/>
            <person name="Clum A."/>
            <person name="Steindorff A."/>
            <person name="Ohm R.A."/>
            <person name="Martin F."/>
            <person name="Silar P."/>
            <person name="Natvig D.O."/>
            <person name="Lalanne C."/>
            <person name="Gautier V."/>
            <person name="Ament-Velasquez S.L."/>
            <person name="Kruys A."/>
            <person name="Hutchinson M.I."/>
            <person name="Powell A.J."/>
            <person name="Barry K."/>
            <person name="Miller A.N."/>
            <person name="Grigoriev I.V."/>
            <person name="Debuchy R."/>
            <person name="Gladieux P."/>
            <person name="Hiltunen Thoren M."/>
            <person name="Johannesson H."/>
        </authorList>
    </citation>
    <scope>NUCLEOTIDE SEQUENCE</scope>
    <source>
        <strain evidence="1">SMH4131-1</strain>
    </source>
</reference>
<protein>
    <submittedName>
        <fullName evidence="1">Uncharacterized protein</fullName>
    </submittedName>
</protein>
<evidence type="ECO:0000313" key="1">
    <source>
        <dbReference type="EMBL" id="KAK3333975.1"/>
    </source>
</evidence>
<keyword evidence="2" id="KW-1185">Reference proteome</keyword>
<proteinExistence type="predicted"/>